<dbReference type="PANTHER" id="PTHR47545:SF2">
    <property type="entry name" value="CC-ADDING TRNA NUCLEOTIDYLTRANSFERASE"/>
    <property type="match status" value="1"/>
</dbReference>
<dbReference type="GO" id="GO:0008033">
    <property type="term" value="P:tRNA processing"/>
    <property type="evidence" value="ECO:0007669"/>
    <property type="project" value="UniProtKB-KW"/>
</dbReference>
<evidence type="ECO:0000256" key="1">
    <source>
        <dbReference type="ARBA" id="ARBA00001946"/>
    </source>
</evidence>
<dbReference type="GO" id="GO:0000166">
    <property type="term" value="F:nucleotide binding"/>
    <property type="evidence" value="ECO:0007669"/>
    <property type="project" value="UniProtKB-KW"/>
</dbReference>
<dbReference type="PANTHER" id="PTHR47545">
    <property type="entry name" value="MULTIFUNCTIONAL CCA PROTEIN"/>
    <property type="match status" value="1"/>
</dbReference>
<dbReference type="AlphaFoldDB" id="A2CD31"/>
<comment type="cofactor">
    <cofactor evidence="1">
        <name>Mg(2+)</name>
        <dbReference type="ChEBI" id="CHEBI:18420"/>
    </cofactor>
</comment>
<dbReference type="GO" id="GO:0000049">
    <property type="term" value="F:tRNA binding"/>
    <property type="evidence" value="ECO:0007669"/>
    <property type="project" value="UniProtKB-KW"/>
</dbReference>
<dbReference type="CDD" id="cd05398">
    <property type="entry name" value="NT_ClassII-CCAase"/>
    <property type="match status" value="1"/>
</dbReference>
<dbReference type="InterPro" id="IPR002646">
    <property type="entry name" value="PolA_pol_head_dom"/>
</dbReference>
<sequence length="412" mass="46554">MPSLRSAAPILEGDPTIRVQALWEQLHPDHWPLSIQELPAGTALVGGAVRDGLLGRLQKQPDLDFIVPSKALELTRSLAKTLGGTCVVLDAERDMARLVIKGWTIDIATQEGSTLEEDLWRRDFRLNAIALTLEATPQLVDPTGGLSDLEQKKLVAVREQNLLDDPLRLLRGLRLIAELQLSLGKQTLAWINCHHRLLPQAAPERIQAELQRIVTAPWADDVLPLLLRTGLLDLWQNTIEKISRPAPCLKVAKSLKPAEQAVALPLARLTHLLSNEGLSALRFSRRQCQRCQLLRYWEERNDGMAFASLSELDRLQLHLDLEKDLPALILQLPQISQMQWLERWRNADDPLFHPSPPVDGYALQKTLKLPKGQALGELLRHLCKEKAFGRVQNRKQAFKAATYWWEQKQTLL</sequence>
<evidence type="ECO:0000256" key="7">
    <source>
        <dbReference type="ARBA" id="ARBA00022723"/>
    </source>
</evidence>
<name>A2CD31_PROM3</name>
<gene>
    <name evidence="14" type="ordered locus">P9303_26611</name>
</gene>
<dbReference type="SUPFAM" id="SSF81301">
    <property type="entry name" value="Nucleotidyltransferase"/>
    <property type="match status" value="1"/>
</dbReference>
<dbReference type="Pfam" id="PF12627">
    <property type="entry name" value="PolyA_pol_RNAbd"/>
    <property type="match status" value="1"/>
</dbReference>
<evidence type="ECO:0000256" key="9">
    <source>
        <dbReference type="ARBA" id="ARBA00022842"/>
    </source>
</evidence>
<dbReference type="Gene3D" id="3.30.460.10">
    <property type="entry name" value="Beta Polymerase, domain 2"/>
    <property type="match status" value="1"/>
</dbReference>
<dbReference type="Gene3D" id="1.10.3090.10">
    <property type="entry name" value="cca-adding enzyme, domain 2"/>
    <property type="match status" value="1"/>
</dbReference>
<evidence type="ECO:0000256" key="11">
    <source>
        <dbReference type="RuleBase" id="RU003953"/>
    </source>
</evidence>
<dbReference type="GO" id="GO:0046872">
    <property type="term" value="F:metal ion binding"/>
    <property type="evidence" value="ECO:0007669"/>
    <property type="project" value="UniProtKB-KW"/>
</dbReference>
<dbReference type="InterPro" id="IPR043519">
    <property type="entry name" value="NT_sf"/>
</dbReference>
<evidence type="ECO:0000313" key="15">
    <source>
        <dbReference type="Proteomes" id="UP000002274"/>
    </source>
</evidence>
<proteinExistence type="inferred from homology"/>
<accession>A2CD31</accession>
<evidence type="ECO:0000256" key="6">
    <source>
        <dbReference type="ARBA" id="ARBA00022695"/>
    </source>
</evidence>
<dbReference type="InterPro" id="IPR032828">
    <property type="entry name" value="PolyA_RNA-bd"/>
</dbReference>
<dbReference type="KEGG" id="pmf:P9303_26611"/>
<evidence type="ECO:0000256" key="3">
    <source>
        <dbReference type="ARBA" id="ARBA00022555"/>
    </source>
</evidence>
<evidence type="ECO:0000256" key="2">
    <source>
        <dbReference type="ARBA" id="ARBA00007265"/>
    </source>
</evidence>
<keyword evidence="7" id="KW-0479">Metal-binding</keyword>
<dbReference type="EC" id="2.7.7.19" evidence="14"/>
<keyword evidence="9" id="KW-0460">Magnesium</keyword>
<keyword evidence="10 11" id="KW-0694">RNA-binding</keyword>
<dbReference type="RefSeq" id="WP_011827234.1">
    <property type="nucleotide sequence ID" value="NC_008820.1"/>
</dbReference>
<evidence type="ECO:0000313" key="14">
    <source>
        <dbReference type="EMBL" id="ABM79391.1"/>
    </source>
</evidence>
<keyword evidence="3" id="KW-0820">tRNA-binding</keyword>
<evidence type="ECO:0000259" key="12">
    <source>
        <dbReference type="Pfam" id="PF01743"/>
    </source>
</evidence>
<evidence type="ECO:0000259" key="13">
    <source>
        <dbReference type="Pfam" id="PF12627"/>
    </source>
</evidence>
<evidence type="ECO:0000256" key="5">
    <source>
        <dbReference type="ARBA" id="ARBA00022694"/>
    </source>
</evidence>
<dbReference type="STRING" id="59922.P9303_26611"/>
<feature type="domain" description="tRNA nucleotidyltransferase/poly(A) polymerase RNA and SrmB- binding" evidence="13">
    <location>
        <begin position="182"/>
        <end position="233"/>
    </location>
</feature>
<dbReference type="Proteomes" id="UP000002274">
    <property type="component" value="Chromosome"/>
</dbReference>
<dbReference type="BioCyc" id="PMAR59922:G1G80-2332-MONOMER"/>
<dbReference type="Pfam" id="PF01743">
    <property type="entry name" value="PolyA_pol"/>
    <property type="match status" value="1"/>
</dbReference>
<evidence type="ECO:0000256" key="10">
    <source>
        <dbReference type="ARBA" id="ARBA00022884"/>
    </source>
</evidence>
<reference evidence="14 15" key="1">
    <citation type="journal article" date="2007" name="PLoS Genet.">
        <title>Patterns and implications of gene gain and loss in the evolution of Prochlorococcus.</title>
        <authorList>
            <person name="Kettler G.C."/>
            <person name="Martiny A.C."/>
            <person name="Huang K."/>
            <person name="Zucker J."/>
            <person name="Coleman M.L."/>
            <person name="Rodrigue S."/>
            <person name="Chen F."/>
            <person name="Lapidus A."/>
            <person name="Ferriera S."/>
            <person name="Johnson J."/>
            <person name="Steglich C."/>
            <person name="Church G.M."/>
            <person name="Richardson P."/>
            <person name="Chisholm S.W."/>
        </authorList>
    </citation>
    <scope>NUCLEOTIDE SEQUENCE [LARGE SCALE GENOMIC DNA]</scope>
    <source>
        <strain evidence="14 15">MIT 9303</strain>
    </source>
</reference>
<organism evidence="14 15">
    <name type="scientific">Prochlorococcus marinus (strain MIT 9303)</name>
    <dbReference type="NCBI Taxonomy" id="59922"/>
    <lineage>
        <taxon>Bacteria</taxon>
        <taxon>Bacillati</taxon>
        <taxon>Cyanobacteriota</taxon>
        <taxon>Cyanophyceae</taxon>
        <taxon>Synechococcales</taxon>
        <taxon>Prochlorococcaceae</taxon>
        <taxon>Prochlorococcus</taxon>
    </lineage>
</organism>
<dbReference type="GO" id="GO:1990817">
    <property type="term" value="F:poly(A) RNA polymerase activity"/>
    <property type="evidence" value="ECO:0007669"/>
    <property type="project" value="UniProtKB-EC"/>
</dbReference>
<protein>
    <submittedName>
        <fullName evidence="14">Poly A polymerase family protein</fullName>
        <ecNumber evidence="14">2.7.7.19</ecNumber>
    </submittedName>
</protein>
<evidence type="ECO:0000256" key="8">
    <source>
        <dbReference type="ARBA" id="ARBA00022741"/>
    </source>
</evidence>
<keyword evidence="5" id="KW-0819">tRNA processing</keyword>
<comment type="similarity">
    <text evidence="2 11">Belongs to the tRNA nucleotidyltransferase/poly(A) polymerase family.</text>
</comment>
<feature type="domain" description="Poly A polymerase head" evidence="12">
    <location>
        <begin position="44"/>
        <end position="154"/>
    </location>
</feature>
<keyword evidence="6 14" id="KW-0548">Nucleotidyltransferase</keyword>
<evidence type="ECO:0000256" key="4">
    <source>
        <dbReference type="ARBA" id="ARBA00022679"/>
    </source>
</evidence>
<dbReference type="EMBL" id="CP000554">
    <property type="protein sequence ID" value="ABM79391.1"/>
    <property type="molecule type" value="Genomic_DNA"/>
</dbReference>
<dbReference type="InterPro" id="IPR050124">
    <property type="entry name" value="tRNA_CCA-adding_enzyme"/>
</dbReference>
<keyword evidence="8" id="KW-0547">Nucleotide-binding</keyword>
<keyword evidence="4 11" id="KW-0808">Transferase</keyword>
<dbReference type="SUPFAM" id="SSF81891">
    <property type="entry name" value="Poly A polymerase C-terminal region-like"/>
    <property type="match status" value="1"/>
</dbReference>
<dbReference type="HOGENOM" id="CLU_015961_6_0_3"/>